<dbReference type="EMBL" id="FNQB01000003">
    <property type="protein sequence ID" value="SDZ46994.1"/>
    <property type="molecule type" value="Genomic_DNA"/>
</dbReference>
<dbReference type="InterPro" id="IPR036388">
    <property type="entry name" value="WH-like_DNA-bd_sf"/>
</dbReference>
<dbReference type="PANTHER" id="PTHR35807">
    <property type="entry name" value="TRANSCRIPTIONAL REGULATOR REDD-RELATED"/>
    <property type="match status" value="1"/>
</dbReference>
<evidence type="ECO:0000256" key="3">
    <source>
        <dbReference type="PROSITE-ProRule" id="PRU01091"/>
    </source>
</evidence>
<dbReference type="GO" id="GO:0000160">
    <property type="term" value="P:phosphorelay signal transduction system"/>
    <property type="evidence" value="ECO:0007669"/>
    <property type="project" value="InterPro"/>
</dbReference>
<name>A0A1H3T9U1_9ACTN</name>
<dbReference type="InterPro" id="IPR051677">
    <property type="entry name" value="AfsR-DnrI-RedD_regulator"/>
</dbReference>
<gene>
    <name evidence="5" type="ORF">SAMN05421684_5391</name>
</gene>
<dbReference type="AlphaFoldDB" id="A0A1H3T9U1"/>
<dbReference type="InterPro" id="IPR016032">
    <property type="entry name" value="Sig_transdc_resp-reg_C-effctor"/>
</dbReference>
<reference evidence="6" key="1">
    <citation type="submission" date="2016-10" db="EMBL/GenBank/DDBJ databases">
        <authorList>
            <person name="Varghese N."/>
            <person name="Submissions S."/>
        </authorList>
    </citation>
    <scope>NUCLEOTIDE SEQUENCE [LARGE SCALE GENOMIC DNA]</scope>
    <source>
        <strain evidence="6">DSM 44718</strain>
    </source>
</reference>
<dbReference type="InterPro" id="IPR005158">
    <property type="entry name" value="BTAD"/>
</dbReference>
<proteinExistence type="inferred from homology"/>
<sequence length="287" mass="32245">MDGAPVIVVRTLGAFELSFGDRPVERWKAGKARSLLQFLLLRPGRTVPRDVLYEALWPDAPWSKNSSSLKVAAHMLRSILEQSQGDLPASGPALRLLTRESGYVLEADRVAVDFEAFVRLADEAHAAERAGDRVTAARLYRHAVGHYEGDFLPDVPYDWAGVEREWLRSRFLCALTVLTEADIEHGDHVGVIRWCRRMLDAEPLHEGTYRALILVHAHLGQLTQVHRWYRLCAGLLRDHLQMTPDLATQRLYGRAVRGEFNGRPVDLGAWRHELAPVGAATLLRTPA</sequence>
<feature type="DNA-binding region" description="OmpR/PhoB-type" evidence="3">
    <location>
        <begin position="1"/>
        <end position="107"/>
    </location>
</feature>
<dbReference type="GO" id="GO:0006355">
    <property type="term" value="P:regulation of DNA-templated transcription"/>
    <property type="evidence" value="ECO:0007669"/>
    <property type="project" value="InterPro"/>
</dbReference>
<keyword evidence="6" id="KW-1185">Reference proteome</keyword>
<dbReference type="InterPro" id="IPR001867">
    <property type="entry name" value="OmpR/PhoB-type_DNA-bd"/>
</dbReference>
<keyword evidence="2 3" id="KW-0238">DNA-binding</keyword>
<evidence type="ECO:0000313" key="5">
    <source>
        <dbReference type="EMBL" id="SDZ46994.1"/>
    </source>
</evidence>
<evidence type="ECO:0000256" key="2">
    <source>
        <dbReference type="ARBA" id="ARBA00023125"/>
    </source>
</evidence>
<evidence type="ECO:0000256" key="1">
    <source>
        <dbReference type="ARBA" id="ARBA00005820"/>
    </source>
</evidence>
<dbReference type="Pfam" id="PF00486">
    <property type="entry name" value="Trans_reg_C"/>
    <property type="match status" value="1"/>
</dbReference>
<evidence type="ECO:0000313" key="6">
    <source>
        <dbReference type="Proteomes" id="UP000199632"/>
    </source>
</evidence>
<dbReference type="Proteomes" id="UP000199632">
    <property type="component" value="Unassembled WGS sequence"/>
</dbReference>
<dbReference type="GO" id="GO:0003677">
    <property type="term" value="F:DNA binding"/>
    <property type="evidence" value="ECO:0007669"/>
    <property type="project" value="UniProtKB-UniRule"/>
</dbReference>
<dbReference type="Gene3D" id="1.25.40.10">
    <property type="entry name" value="Tetratricopeptide repeat domain"/>
    <property type="match status" value="1"/>
</dbReference>
<evidence type="ECO:0000259" key="4">
    <source>
        <dbReference type="PROSITE" id="PS51755"/>
    </source>
</evidence>
<dbReference type="STRING" id="137265.SAMN05421684_5391"/>
<organism evidence="5 6">
    <name type="scientific">Asanoa ishikariensis</name>
    <dbReference type="NCBI Taxonomy" id="137265"/>
    <lineage>
        <taxon>Bacteria</taxon>
        <taxon>Bacillati</taxon>
        <taxon>Actinomycetota</taxon>
        <taxon>Actinomycetes</taxon>
        <taxon>Micromonosporales</taxon>
        <taxon>Micromonosporaceae</taxon>
        <taxon>Asanoa</taxon>
    </lineage>
</organism>
<dbReference type="SUPFAM" id="SSF46894">
    <property type="entry name" value="C-terminal effector domain of the bipartite response regulators"/>
    <property type="match status" value="1"/>
</dbReference>
<dbReference type="Gene3D" id="1.10.10.10">
    <property type="entry name" value="Winged helix-like DNA-binding domain superfamily/Winged helix DNA-binding domain"/>
    <property type="match status" value="1"/>
</dbReference>
<dbReference type="PROSITE" id="PS51755">
    <property type="entry name" value="OMPR_PHOB"/>
    <property type="match status" value="1"/>
</dbReference>
<accession>A0A1H3T9U1</accession>
<comment type="similarity">
    <text evidence="1">Belongs to the AfsR/DnrI/RedD regulatory family.</text>
</comment>
<dbReference type="SUPFAM" id="SSF48452">
    <property type="entry name" value="TPR-like"/>
    <property type="match status" value="1"/>
</dbReference>
<protein>
    <submittedName>
        <fullName evidence="5">Transcriptional regulatory protein, C terminal</fullName>
    </submittedName>
</protein>
<feature type="domain" description="OmpR/PhoB-type" evidence="4">
    <location>
        <begin position="1"/>
        <end position="107"/>
    </location>
</feature>
<dbReference type="SMART" id="SM00862">
    <property type="entry name" value="Trans_reg_C"/>
    <property type="match status" value="1"/>
</dbReference>
<dbReference type="SMART" id="SM01043">
    <property type="entry name" value="BTAD"/>
    <property type="match status" value="1"/>
</dbReference>
<dbReference type="Pfam" id="PF03704">
    <property type="entry name" value="BTAD"/>
    <property type="match status" value="1"/>
</dbReference>
<dbReference type="InterPro" id="IPR011990">
    <property type="entry name" value="TPR-like_helical_dom_sf"/>
</dbReference>